<dbReference type="KEGG" id="cmav:ABHF33_02630"/>
<dbReference type="SMART" id="SM00421">
    <property type="entry name" value="HTH_LUXR"/>
    <property type="match status" value="1"/>
</dbReference>
<reference evidence="3" key="1">
    <citation type="submission" date="2024-05" db="EMBL/GenBank/DDBJ databases">
        <authorList>
            <person name="Yang L."/>
            <person name="Pan L."/>
        </authorList>
    </citation>
    <scope>NUCLEOTIDE SEQUENCE</scope>
    <source>
        <strain evidence="3">FCG-7</strain>
    </source>
</reference>
<name>A0AAU7FBQ9_9NEIS</name>
<dbReference type="PANTHER" id="PTHR43214:SF43">
    <property type="entry name" value="TWO-COMPONENT RESPONSE REGULATOR"/>
    <property type="match status" value="1"/>
</dbReference>
<dbReference type="GO" id="GO:0003677">
    <property type="term" value="F:DNA binding"/>
    <property type="evidence" value="ECO:0007669"/>
    <property type="project" value="UniProtKB-KW"/>
</dbReference>
<dbReference type="PANTHER" id="PTHR43214">
    <property type="entry name" value="TWO-COMPONENT RESPONSE REGULATOR"/>
    <property type="match status" value="1"/>
</dbReference>
<dbReference type="CDD" id="cd06170">
    <property type="entry name" value="LuxR_C_like"/>
    <property type="match status" value="1"/>
</dbReference>
<protein>
    <submittedName>
        <fullName evidence="3">Response regulator transcription factor</fullName>
    </submittedName>
</protein>
<dbReference type="InterPro" id="IPR039420">
    <property type="entry name" value="WalR-like"/>
</dbReference>
<evidence type="ECO:0000313" key="3">
    <source>
        <dbReference type="EMBL" id="XBM01201.1"/>
    </source>
</evidence>
<dbReference type="Gene3D" id="3.40.50.2300">
    <property type="match status" value="1"/>
</dbReference>
<dbReference type="AlphaFoldDB" id="A0AAU7FBQ9"/>
<evidence type="ECO:0000256" key="1">
    <source>
        <dbReference type="ARBA" id="ARBA00023125"/>
    </source>
</evidence>
<dbReference type="InterPro" id="IPR016032">
    <property type="entry name" value="Sig_transdc_resp-reg_C-effctor"/>
</dbReference>
<accession>A0AAU7FBQ9</accession>
<gene>
    <name evidence="3" type="ORF">ABHF33_02630</name>
</gene>
<dbReference type="GO" id="GO:0006355">
    <property type="term" value="P:regulation of DNA-templated transcription"/>
    <property type="evidence" value="ECO:0007669"/>
    <property type="project" value="InterPro"/>
</dbReference>
<feature type="domain" description="HTH luxR-type" evidence="2">
    <location>
        <begin position="137"/>
        <end position="198"/>
    </location>
</feature>
<keyword evidence="1" id="KW-0238">DNA-binding</keyword>
<dbReference type="PRINTS" id="PR00038">
    <property type="entry name" value="HTHLUXR"/>
</dbReference>
<dbReference type="RefSeq" id="WP_348945507.1">
    <property type="nucleotide sequence ID" value="NZ_CP157355.1"/>
</dbReference>
<dbReference type="Pfam" id="PF00196">
    <property type="entry name" value="GerE"/>
    <property type="match status" value="1"/>
</dbReference>
<organism evidence="3">
    <name type="scientific">Chitinibacter mangrovi</name>
    <dbReference type="NCBI Taxonomy" id="3153927"/>
    <lineage>
        <taxon>Bacteria</taxon>
        <taxon>Pseudomonadati</taxon>
        <taxon>Pseudomonadota</taxon>
        <taxon>Betaproteobacteria</taxon>
        <taxon>Neisseriales</taxon>
        <taxon>Chitinibacteraceae</taxon>
        <taxon>Chitinibacter</taxon>
    </lineage>
</organism>
<sequence>MSQPIYLLSQDAGLLKHWQASWGAACITIEQACSPLPADAILVLDLAHPQLMQWDNAQWSARLSSALVITASTNPRDEEGHYLLSAGARAYCHAAAPGKLLEQVLSVVAAGEIWAGRSLVQRILSAINQLPAQKPVLSELSEREKETAIYAAKGYANKEIARVLNISERTVKAHLTSCYDKLGISDRVHLTLRVNGLS</sequence>
<dbReference type="SUPFAM" id="SSF46894">
    <property type="entry name" value="C-terminal effector domain of the bipartite response regulators"/>
    <property type="match status" value="1"/>
</dbReference>
<dbReference type="InterPro" id="IPR000792">
    <property type="entry name" value="Tscrpt_reg_LuxR_C"/>
</dbReference>
<dbReference type="EMBL" id="CP157355">
    <property type="protein sequence ID" value="XBM01201.1"/>
    <property type="molecule type" value="Genomic_DNA"/>
</dbReference>
<proteinExistence type="predicted"/>
<dbReference type="PROSITE" id="PS50043">
    <property type="entry name" value="HTH_LUXR_2"/>
    <property type="match status" value="1"/>
</dbReference>
<evidence type="ECO:0000259" key="2">
    <source>
        <dbReference type="PROSITE" id="PS50043"/>
    </source>
</evidence>